<evidence type="ECO:0000256" key="2">
    <source>
        <dbReference type="ARBA" id="ARBA00009441"/>
    </source>
</evidence>
<dbReference type="RefSeq" id="WP_212141320.1">
    <property type="nucleotide sequence ID" value="NZ_JAGSSW010000001.1"/>
</dbReference>
<comment type="similarity">
    <text evidence="2 9">Belongs to the RecN family.</text>
</comment>
<gene>
    <name evidence="12" type="ORF">KDD93_00330</name>
</gene>
<keyword evidence="6" id="KW-0067">ATP-binding</keyword>
<evidence type="ECO:0000256" key="10">
    <source>
        <dbReference type="SAM" id="Coils"/>
    </source>
</evidence>
<dbReference type="InterPro" id="IPR027417">
    <property type="entry name" value="P-loop_NTPase"/>
</dbReference>
<keyword evidence="7 9" id="KW-0234">DNA repair</keyword>
<dbReference type="Proteomes" id="UP000682951">
    <property type="component" value="Unassembled WGS sequence"/>
</dbReference>
<evidence type="ECO:0000256" key="5">
    <source>
        <dbReference type="ARBA" id="ARBA00022763"/>
    </source>
</evidence>
<organism evidence="12 13">
    <name type="scientific">Campylobacter anatolicus</name>
    <dbReference type="NCBI Taxonomy" id="2829105"/>
    <lineage>
        <taxon>Bacteria</taxon>
        <taxon>Pseudomonadati</taxon>
        <taxon>Campylobacterota</taxon>
        <taxon>Epsilonproteobacteria</taxon>
        <taxon>Campylobacterales</taxon>
        <taxon>Campylobacteraceae</taxon>
        <taxon>Campylobacter</taxon>
    </lineage>
</organism>
<protein>
    <recommendedName>
        <fullName evidence="3 9">DNA repair protein RecN</fullName>
    </recommendedName>
    <alternativeName>
        <fullName evidence="8 9">Recombination protein N</fullName>
    </alternativeName>
</protein>
<comment type="caution">
    <text evidence="12">The sequence shown here is derived from an EMBL/GenBank/DDBJ whole genome shotgun (WGS) entry which is preliminary data.</text>
</comment>
<comment type="function">
    <text evidence="1 9">May be involved in recombinational repair of damaged DNA.</text>
</comment>
<evidence type="ECO:0000256" key="1">
    <source>
        <dbReference type="ARBA" id="ARBA00003618"/>
    </source>
</evidence>
<feature type="domain" description="AAA+ ATPase" evidence="11">
    <location>
        <begin position="21"/>
        <end position="467"/>
    </location>
</feature>
<name>A0ABS5HG03_9BACT</name>
<dbReference type="InterPro" id="IPR003593">
    <property type="entry name" value="AAA+_ATPase"/>
</dbReference>
<keyword evidence="5 9" id="KW-0227">DNA damage</keyword>
<dbReference type="Gene3D" id="3.40.50.300">
    <property type="entry name" value="P-loop containing nucleotide triphosphate hydrolases"/>
    <property type="match status" value="2"/>
</dbReference>
<evidence type="ECO:0000256" key="4">
    <source>
        <dbReference type="ARBA" id="ARBA00022741"/>
    </source>
</evidence>
<dbReference type="PIRSF" id="PIRSF003128">
    <property type="entry name" value="RecN"/>
    <property type="match status" value="1"/>
</dbReference>
<dbReference type="EMBL" id="JAGSSW010000001">
    <property type="protein sequence ID" value="MBR8463022.1"/>
    <property type="molecule type" value="Genomic_DNA"/>
</dbReference>
<evidence type="ECO:0000256" key="6">
    <source>
        <dbReference type="ARBA" id="ARBA00022840"/>
    </source>
</evidence>
<dbReference type="InterPro" id="IPR003395">
    <property type="entry name" value="RecF/RecN/SMC_N"/>
</dbReference>
<keyword evidence="13" id="KW-1185">Reference proteome</keyword>
<dbReference type="SMART" id="SM00382">
    <property type="entry name" value="AAA"/>
    <property type="match status" value="1"/>
</dbReference>
<dbReference type="PANTHER" id="PTHR11059">
    <property type="entry name" value="DNA REPAIR PROTEIN RECN"/>
    <property type="match status" value="1"/>
</dbReference>
<dbReference type="InterPro" id="IPR004604">
    <property type="entry name" value="DNA_recomb/repair_RecN"/>
</dbReference>
<sequence>MIERILVKNYLNFENVELNFKQGLSVFTGVSGAGKSVLMSAIMGVFGLKDVDARVIEADVEHKFQMSEFGIENEDINTFKLLRDKSARYFINSQSVSKKNLAQIAREHIKYLSAKEINEFENERFLYLLDELESKKDGKFKSLLTEFGDKFREFSVVSRELNRLIDDEKRVEELKEFASFEISKIESVSPKVGEFEELMDMKKRLSKKDKINEAWARADVVFNTERAVLDALHISDIDASFFEEAMNELRVVRDGLSLEDLDEIDVEKVLDRIEALNSLVHRYGSIEETLVVLKKRQDELNRYENISFEKSELENKFNRLKAEVSSLADKLSAARVKNLKELENLINSYLKELYMDDINLEIGIKNMDSLGVDEVSLKLNETNLKNLSSGELNRLRLAFIATETQITNSGSGVIILDEIDANLSGKEAMSIANVLLKLAKFYQIFAISHQPQLSSKADTHFLVEKSGEISSVRELRDDERVEELARMISGEYVSNEAVEFAKGLMKDGL</sequence>
<proteinExistence type="inferred from homology"/>
<evidence type="ECO:0000256" key="7">
    <source>
        <dbReference type="ARBA" id="ARBA00023204"/>
    </source>
</evidence>
<keyword evidence="4" id="KW-0547">Nucleotide-binding</keyword>
<evidence type="ECO:0000259" key="11">
    <source>
        <dbReference type="SMART" id="SM00382"/>
    </source>
</evidence>
<accession>A0ABS5HG03</accession>
<feature type="coiled-coil region" evidence="10">
    <location>
        <begin position="296"/>
        <end position="330"/>
    </location>
</feature>
<reference evidence="12 13" key="1">
    <citation type="submission" date="2021-04" db="EMBL/GenBank/DDBJ databases">
        <title>Molecular and phenotypic characterization and identification of bacterial isolates recovered from the Anatolian ground squirrels (Spermophilus xanthoprymnus) and which have the potential to form a new species in the Campylobacter genus.</title>
        <authorList>
            <person name="Aydin F."/>
            <person name="Abay S."/>
            <person name="Kayman T."/>
            <person name="Karakaya E."/>
            <person name="Mustak H.K."/>
            <person name="Mustak I.B."/>
            <person name="Bilgin N."/>
            <person name="Duzler A."/>
            <person name="Sahin O."/>
            <person name="Guran O."/>
            <person name="Saticioglu I.B."/>
        </authorList>
    </citation>
    <scope>NUCLEOTIDE SEQUENCE [LARGE SCALE GENOMIC DNA]</scope>
    <source>
        <strain evidence="13">faydin-G24</strain>
    </source>
</reference>
<evidence type="ECO:0000313" key="13">
    <source>
        <dbReference type="Proteomes" id="UP000682951"/>
    </source>
</evidence>
<evidence type="ECO:0000256" key="3">
    <source>
        <dbReference type="ARBA" id="ARBA00021315"/>
    </source>
</evidence>
<evidence type="ECO:0000313" key="12">
    <source>
        <dbReference type="EMBL" id="MBR8463022.1"/>
    </source>
</evidence>
<dbReference type="PANTHER" id="PTHR11059:SF0">
    <property type="entry name" value="DNA REPAIR PROTEIN RECN"/>
    <property type="match status" value="1"/>
</dbReference>
<evidence type="ECO:0000256" key="9">
    <source>
        <dbReference type="PIRNR" id="PIRNR003128"/>
    </source>
</evidence>
<dbReference type="SUPFAM" id="SSF52540">
    <property type="entry name" value="P-loop containing nucleoside triphosphate hydrolases"/>
    <property type="match status" value="1"/>
</dbReference>
<keyword evidence="10" id="KW-0175">Coiled coil</keyword>
<dbReference type="Pfam" id="PF02463">
    <property type="entry name" value="SMC_N"/>
    <property type="match status" value="1"/>
</dbReference>
<evidence type="ECO:0000256" key="8">
    <source>
        <dbReference type="ARBA" id="ARBA00033408"/>
    </source>
</evidence>